<reference evidence="2 3" key="3">
    <citation type="journal article" date="2017" name="Mol. Plant Pathol.">
        <title>A gapless genome sequence of the fungus Botrytis cinerea.</title>
        <authorList>
            <person name="Van Kan J.A."/>
            <person name="Stassen J.H."/>
            <person name="Mosbach A."/>
            <person name="Van Der Lee T.A."/>
            <person name="Faino L."/>
            <person name="Farmer A.D."/>
            <person name="Papasotiriou D.G."/>
            <person name="Zhou S."/>
            <person name="Seidl M.F."/>
            <person name="Cottam E."/>
            <person name="Edel D."/>
            <person name="Hahn M."/>
            <person name="Schwartz D.C."/>
            <person name="Dietrich R.A."/>
            <person name="Widdison S."/>
            <person name="Scalliet G."/>
        </authorList>
    </citation>
    <scope>NUCLEOTIDE SEQUENCE [LARGE SCALE GENOMIC DNA]</scope>
    <source>
        <strain evidence="2 3">B05.10</strain>
    </source>
</reference>
<name>A0A384JAA3_BOTFB</name>
<dbReference type="KEGG" id="bfu:BCIN_02g06370"/>
<evidence type="ECO:0000313" key="2">
    <source>
        <dbReference type="EMBL" id="ATZ47347.1"/>
    </source>
</evidence>
<sequence length="104" mass="11187">MGNRHMTTEAAARIAKSQPGSGFARRSARAGHSNSERDAQSQSVRGGEMQAQNRESEASSGNENTKADQISVQDGQEQGIGGERCPYCTSETLCARHASKWGWC</sequence>
<dbReference type="GeneID" id="5431104"/>
<reference evidence="2 3" key="1">
    <citation type="journal article" date="2011" name="PLoS Genet.">
        <title>Genomic analysis of the necrotrophic fungal pathogens Sclerotinia sclerotiorum and Botrytis cinerea.</title>
        <authorList>
            <person name="Amselem J."/>
            <person name="Cuomo C.A."/>
            <person name="van Kan J.A."/>
            <person name="Viaud M."/>
            <person name="Benito E.P."/>
            <person name="Couloux A."/>
            <person name="Coutinho P.M."/>
            <person name="de Vries R.P."/>
            <person name="Dyer P.S."/>
            <person name="Fillinger S."/>
            <person name="Fournier E."/>
            <person name="Gout L."/>
            <person name="Hahn M."/>
            <person name="Kohn L."/>
            <person name="Lapalu N."/>
            <person name="Plummer K.M."/>
            <person name="Pradier J.M."/>
            <person name="Quevillon E."/>
            <person name="Sharon A."/>
            <person name="Simon A."/>
            <person name="ten Have A."/>
            <person name="Tudzynski B."/>
            <person name="Tudzynski P."/>
            <person name="Wincker P."/>
            <person name="Andrew M."/>
            <person name="Anthouard V."/>
            <person name="Beever R.E."/>
            <person name="Beffa R."/>
            <person name="Benoit I."/>
            <person name="Bouzid O."/>
            <person name="Brault B."/>
            <person name="Chen Z."/>
            <person name="Choquer M."/>
            <person name="Collemare J."/>
            <person name="Cotton P."/>
            <person name="Danchin E.G."/>
            <person name="Da Silva C."/>
            <person name="Gautier A."/>
            <person name="Giraud C."/>
            <person name="Giraud T."/>
            <person name="Gonzalez C."/>
            <person name="Grossetete S."/>
            <person name="Guldener U."/>
            <person name="Henrissat B."/>
            <person name="Howlett B.J."/>
            <person name="Kodira C."/>
            <person name="Kretschmer M."/>
            <person name="Lappartient A."/>
            <person name="Leroch M."/>
            <person name="Levis C."/>
            <person name="Mauceli E."/>
            <person name="Neuveglise C."/>
            <person name="Oeser B."/>
            <person name="Pearson M."/>
            <person name="Poulain J."/>
            <person name="Poussereau N."/>
            <person name="Quesneville H."/>
            <person name="Rascle C."/>
            <person name="Schumacher J."/>
            <person name="Segurens B."/>
            <person name="Sexton A."/>
            <person name="Silva E."/>
            <person name="Sirven C."/>
            <person name="Soanes D.M."/>
            <person name="Talbot N.J."/>
            <person name="Templeton M."/>
            <person name="Yandava C."/>
            <person name="Yarden O."/>
            <person name="Zeng Q."/>
            <person name="Rollins J.A."/>
            <person name="Lebrun M.H."/>
            <person name="Dickman M."/>
        </authorList>
    </citation>
    <scope>NUCLEOTIDE SEQUENCE [LARGE SCALE GENOMIC DNA]</scope>
    <source>
        <strain evidence="2 3">B05.10</strain>
    </source>
</reference>
<dbReference type="VEuPathDB" id="FungiDB:Bcin02g06370"/>
<keyword evidence="3" id="KW-1185">Reference proteome</keyword>
<proteinExistence type="predicted"/>
<evidence type="ECO:0000313" key="3">
    <source>
        <dbReference type="Proteomes" id="UP000001798"/>
    </source>
</evidence>
<evidence type="ECO:0000256" key="1">
    <source>
        <dbReference type="SAM" id="MobiDB-lite"/>
    </source>
</evidence>
<dbReference type="EMBL" id="CP009806">
    <property type="protein sequence ID" value="ATZ47347.1"/>
    <property type="molecule type" value="Genomic_DNA"/>
</dbReference>
<reference evidence="2 3" key="2">
    <citation type="journal article" date="2012" name="Eukaryot. Cell">
        <title>Genome update of Botrytis cinerea strains B05.10 and T4.</title>
        <authorList>
            <person name="Staats M."/>
            <person name="van Kan J.A."/>
        </authorList>
    </citation>
    <scope>NUCLEOTIDE SEQUENCE [LARGE SCALE GENOMIC DNA]</scope>
    <source>
        <strain evidence="2 3">B05.10</strain>
    </source>
</reference>
<organism evidence="2 3">
    <name type="scientific">Botryotinia fuckeliana (strain B05.10)</name>
    <name type="common">Noble rot fungus</name>
    <name type="synonym">Botrytis cinerea</name>
    <dbReference type="NCBI Taxonomy" id="332648"/>
    <lineage>
        <taxon>Eukaryota</taxon>
        <taxon>Fungi</taxon>
        <taxon>Dikarya</taxon>
        <taxon>Ascomycota</taxon>
        <taxon>Pezizomycotina</taxon>
        <taxon>Leotiomycetes</taxon>
        <taxon>Helotiales</taxon>
        <taxon>Sclerotiniaceae</taxon>
        <taxon>Botrytis</taxon>
    </lineage>
</organism>
<gene>
    <name evidence="2" type="ORF">BCIN_02g06370</name>
</gene>
<dbReference type="OrthoDB" id="3524197at2759"/>
<dbReference type="RefSeq" id="XP_001550608.2">
    <property type="nucleotide sequence ID" value="XM_001550558.2"/>
</dbReference>
<feature type="compositionally biased region" description="Polar residues" evidence="1">
    <location>
        <begin position="40"/>
        <end position="76"/>
    </location>
</feature>
<protein>
    <submittedName>
        <fullName evidence="2">Uncharacterized protein</fullName>
    </submittedName>
</protein>
<dbReference type="AlphaFoldDB" id="A0A384JAA3"/>
<feature type="region of interest" description="Disordered" evidence="1">
    <location>
        <begin position="1"/>
        <end position="83"/>
    </location>
</feature>
<dbReference type="Proteomes" id="UP000001798">
    <property type="component" value="Chromosome 2"/>
</dbReference>
<accession>A0A384JAA3</accession>